<evidence type="ECO:0000313" key="1">
    <source>
        <dbReference type="EMBL" id="RAI77321.1"/>
    </source>
</evidence>
<dbReference type="EMBL" id="QLII01000001">
    <property type="protein sequence ID" value="RAI77321.1"/>
    <property type="molecule type" value="Genomic_DNA"/>
</dbReference>
<protein>
    <recommendedName>
        <fullName evidence="3">Bacteriocin</fullName>
    </recommendedName>
</protein>
<dbReference type="Proteomes" id="UP000249016">
    <property type="component" value="Unassembled WGS sequence"/>
</dbReference>
<proteinExistence type="predicted"/>
<accession>A0A327NPI7</accession>
<evidence type="ECO:0000313" key="2">
    <source>
        <dbReference type="Proteomes" id="UP000249016"/>
    </source>
</evidence>
<organism evidence="1 2">
    <name type="scientific">Spirosoma telluris</name>
    <dbReference type="NCBI Taxonomy" id="2183553"/>
    <lineage>
        <taxon>Bacteria</taxon>
        <taxon>Pseudomonadati</taxon>
        <taxon>Bacteroidota</taxon>
        <taxon>Cytophagia</taxon>
        <taxon>Cytophagales</taxon>
        <taxon>Cytophagaceae</taxon>
        <taxon>Spirosoma</taxon>
    </lineage>
</organism>
<evidence type="ECO:0008006" key="3">
    <source>
        <dbReference type="Google" id="ProtNLM"/>
    </source>
</evidence>
<gene>
    <name evidence="1" type="ORF">HMF3257_29790</name>
</gene>
<dbReference type="AlphaFoldDB" id="A0A327NPI7"/>
<sequence>MEKQELTPLSVDSMVLLIGGDGQDNTTKCLLSIFGSGAAGYLTGIGMGGGFYQVLSTFSGMALGAASGCF</sequence>
<comment type="caution">
    <text evidence="1">The sequence shown here is derived from an EMBL/GenBank/DDBJ whole genome shotgun (WGS) entry which is preliminary data.</text>
</comment>
<reference evidence="1 2" key="1">
    <citation type="submission" date="2018-06" db="EMBL/GenBank/DDBJ databases">
        <title>Spirosoma sp. HMF3257 Genome sequencing and assembly.</title>
        <authorList>
            <person name="Kang H."/>
            <person name="Cha I."/>
            <person name="Kim H."/>
            <person name="Kang J."/>
            <person name="Joh K."/>
        </authorList>
    </citation>
    <scope>NUCLEOTIDE SEQUENCE [LARGE SCALE GENOMIC DNA]</scope>
    <source>
        <strain evidence="1 2">HMF3257</strain>
    </source>
</reference>
<dbReference type="RefSeq" id="WP_111347847.1">
    <property type="nucleotide sequence ID" value="NZ_QLII01000001.1"/>
</dbReference>
<name>A0A327NPI7_9BACT</name>
<keyword evidence="2" id="KW-1185">Reference proteome</keyword>